<keyword evidence="1" id="KW-0472">Membrane</keyword>
<protein>
    <recommendedName>
        <fullName evidence="4">DUF4367 domain-containing protein</fullName>
    </recommendedName>
</protein>
<name>A0A1H3N2Z1_9ACTN</name>
<evidence type="ECO:0000313" key="3">
    <source>
        <dbReference type="Proteomes" id="UP000198921"/>
    </source>
</evidence>
<gene>
    <name evidence="2" type="ORF">SAMN05660209_03832</name>
</gene>
<dbReference type="RefSeq" id="WP_091159768.1">
    <property type="nucleotide sequence ID" value="NZ_FNOT01000012.1"/>
</dbReference>
<evidence type="ECO:0008006" key="4">
    <source>
        <dbReference type="Google" id="ProtNLM"/>
    </source>
</evidence>
<keyword evidence="3" id="KW-1185">Reference proteome</keyword>
<evidence type="ECO:0000256" key="1">
    <source>
        <dbReference type="SAM" id="Phobius"/>
    </source>
</evidence>
<organism evidence="2 3">
    <name type="scientific">Geodermatophilus africanus</name>
    <dbReference type="NCBI Taxonomy" id="1137993"/>
    <lineage>
        <taxon>Bacteria</taxon>
        <taxon>Bacillati</taxon>
        <taxon>Actinomycetota</taxon>
        <taxon>Actinomycetes</taxon>
        <taxon>Geodermatophilales</taxon>
        <taxon>Geodermatophilaceae</taxon>
        <taxon>Geodermatophilus</taxon>
    </lineage>
</organism>
<accession>A0A1H3N2Z1</accession>
<dbReference type="OrthoDB" id="5180342at2"/>
<feature type="transmembrane region" description="Helical" evidence="1">
    <location>
        <begin position="95"/>
        <end position="113"/>
    </location>
</feature>
<dbReference type="Proteomes" id="UP000198921">
    <property type="component" value="Unassembled WGS sequence"/>
</dbReference>
<keyword evidence="1" id="KW-0812">Transmembrane</keyword>
<evidence type="ECO:0000313" key="2">
    <source>
        <dbReference type="EMBL" id="SDY83196.1"/>
    </source>
</evidence>
<reference evidence="3" key="1">
    <citation type="submission" date="2016-10" db="EMBL/GenBank/DDBJ databases">
        <authorList>
            <person name="Varghese N."/>
            <person name="Submissions S."/>
        </authorList>
    </citation>
    <scope>NUCLEOTIDE SEQUENCE [LARGE SCALE GENOMIC DNA]</scope>
    <source>
        <strain evidence="3">DSM 45422</strain>
    </source>
</reference>
<dbReference type="AlphaFoldDB" id="A0A1H3N2Z1"/>
<proteinExistence type="predicted"/>
<sequence>MRHPTEGVLRRLVDEPAGVSDADRQHVADCPVCLVGLAAAREDAAAVGAALHSDGAASPDPAAAWQRLSTALPARAATPAPAAPRRRRGLLHRPAAAVLAFVVVLSGAGVAAANDWLPIFRTEQVAPLEVSSTDLVALPDLTAYGDVELTGDGGPHAVPDAAAARAETGLDVPEVGALPEGVAGEPTYQVVGELSGVFTFSAEKAAQAAAASGESLPPLPVGLDGSRVRLTAGPGVAAVWSQPSGVPTLVVGRAVAPSASSSGVPFETVRDFLLSLPGLPEDLAAQLRTFTADGSTLPIPVPADQVETSQAEVGGLPATVLESHDQALAAVVWVDEGVVTLVGGSVSTEEILAVAGDLG</sequence>
<keyword evidence="1" id="KW-1133">Transmembrane helix</keyword>
<dbReference type="EMBL" id="FNOT01000012">
    <property type="protein sequence ID" value="SDY83196.1"/>
    <property type="molecule type" value="Genomic_DNA"/>
</dbReference>
<dbReference type="STRING" id="1137993.SAMN05660209_03832"/>